<evidence type="ECO:0000256" key="3">
    <source>
        <dbReference type="ARBA" id="ARBA00022741"/>
    </source>
</evidence>
<name>A0A1M6MDB1_PARC5</name>
<dbReference type="InterPro" id="IPR003593">
    <property type="entry name" value="AAA+_ATPase"/>
</dbReference>
<organism evidence="6 7">
    <name type="scientific">Paramaledivibacter caminithermalis (strain DSM 15212 / CIP 107654 / DViRD3)</name>
    <name type="common">Clostridium caminithermale</name>
    <dbReference type="NCBI Taxonomy" id="1121301"/>
    <lineage>
        <taxon>Bacteria</taxon>
        <taxon>Bacillati</taxon>
        <taxon>Bacillota</taxon>
        <taxon>Clostridia</taxon>
        <taxon>Peptostreptococcales</taxon>
        <taxon>Caminicellaceae</taxon>
        <taxon>Paramaledivibacter</taxon>
    </lineage>
</organism>
<keyword evidence="2" id="KW-0813">Transport</keyword>
<feature type="domain" description="ABC transporter" evidence="5">
    <location>
        <begin position="7"/>
        <end position="238"/>
    </location>
</feature>
<evidence type="ECO:0000256" key="4">
    <source>
        <dbReference type="ARBA" id="ARBA00022840"/>
    </source>
</evidence>
<keyword evidence="7" id="KW-1185">Reference proteome</keyword>
<comment type="similarity">
    <text evidence="1">Belongs to the ABC transporter superfamily.</text>
</comment>
<dbReference type="PANTHER" id="PTHR43335:SF4">
    <property type="entry name" value="ABC TRANSPORTER, ATP-BINDING PROTEIN"/>
    <property type="match status" value="1"/>
</dbReference>
<reference evidence="6 7" key="1">
    <citation type="submission" date="2016-11" db="EMBL/GenBank/DDBJ databases">
        <authorList>
            <person name="Jaros S."/>
            <person name="Januszkiewicz K."/>
            <person name="Wedrychowicz H."/>
        </authorList>
    </citation>
    <scope>NUCLEOTIDE SEQUENCE [LARGE SCALE GENOMIC DNA]</scope>
    <source>
        <strain evidence="6 7">DSM 15212</strain>
    </source>
</reference>
<dbReference type="SMART" id="SM00382">
    <property type="entry name" value="AAA"/>
    <property type="match status" value="1"/>
</dbReference>
<evidence type="ECO:0000313" key="7">
    <source>
        <dbReference type="Proteomes" id="UP000184465"/>
    </source>
</evidence>
<evidence type="ECO:0000313" key="6">
    <source>
        <dbReference type="EMBL" id="SHJ81399.1"/>
    </source>
</evidence>
<evidence type="ECO:0000256" key="1">
    <source>
        <dbReference type="ARBA" id="ARBA00005417"/>
    </source>
</evidence>
<dbReference type="InterPro" id="IPR003439">
    <property type="entry name" value="ABC_transporter-like_ATP-bd"/>
</dbReference>
<gene>
    <name evidence="6" type="ORF">SAMN02745912_01175</name>
</gene>
<proteinExistence type="inferred from homology"/>
<dbReference type="GO" id="GO:0016887">
    <property type="term" value="F:ATP hydrolysis activity"/>
    <property type="evidence" value="ECO:0007669"/>
    <property type="project" value="InterPro"/>
</dbReference>
<dbReference type="EMBL" id="FRAG01000010">
    <property type="protein sequence ID" value="SHJ81399.1"/>
    <property type="molecule type" value="Genomic_DNA"/>
</dbReference>
<dbReference type="PANTHER" id="PTHR43335">
    <property type="entry name" value="ABC TRANSPORTER, ATP-BINDING PROTEIN"/>
    <property type="match status" value="1"/>
</dbReference>
<dbReference type="SUPFAM" id="SSF52540">
    <property type="entry name" value="P-loop containing nucleoside triphosphate hydrolases"/>
    <property type="match status" value="1"/>
</dbReference>
<dbReference type="Pfam" id="PF00005">
    <property type="entry name" value="ABC_tran"/>
    <property type="match status" value="1"/>
</dbReference>
<dbReference type="PROSITE" id="PS50893">
    <property type="entry name" value="ABC_TRANSPORTER_2"/>
    <property type="match status" value="1"/>
</dbReference>
<sequence length="321" mass="36161">MTTNYIIETKNLTKKYDKLTAVDSLNLKIKAGEIYGLLGPNGAGKTTTILMMLGLSEPTDGEVFIDGYNSTTEPIKVKRIAGYLPDNIGFYEDLTGRENLRFIAELNGLPNKDLDERIDSVLKRVGLLDVGDKNVGAYSRGMRQRLGIADILIKNPKIVIFDEPTLGLDPEGIEDILNLISDLSRKDGRTVLISSHLLYQIQKICDRVGIFVKGKLLASGPIESLGAQVFDQESFILELKADDEGDRLFNIINSIQGVDEVTKENNKIIIKSEIDIRKKLMKEMYENNFTILHLKLLERELDDIYKKYFEKKEGLHEALHV</sequence>
<keyword evidence="3" id="KW-0547">Nucleotide-binding</keyword>
<dbReference type="Proteomes" id="UP000184465">
    <property type="component" value="Unassembled WGS sequence"/>
</dbReference>
<dbReference type="STRING" id="1121301.SAMN02745912_01175"/>
<evidence type="ECO:0000259" key="5">
    <source>
        <dbReference type="PROSITE" id="PS50893"/>
    </source>
</evidence>
<protein>
    <submittedName>
        <fullName evidence="6">ABC-2 type transport system ATP-binding protein</fullName>
    </submittedName>
</protein>
<dbReference type="GO" id="GO:0005524">
    <property type="term" value="F:ATP binding"/>
    <property type="evidence" value="ECO:0007669"/>
    <property type="project" value="UniProtKB-KW"/>
</dbReference>
<dbReference type="InterPro" id="IPR027417">
    <property type="entry name" value="P-loop_NTPase"/>
</dbReference>
<dbReference type="AlphaFoldDB" id="A0A1M6MDB1"/>
<dbReference type="Gene3D" id="3.40.50.300">
    <property type="entry name" value="P-loop containing nucleotide triphosphate hydrolases"/>
    <property type="match status" value="1"/>
</dbReference>
<keyword evidence="4 6" id="KW-0067">ATP-binding</keyword>
<evidence type="ECO:0000256" key="2">
    <source>
        <dbReference type="ARBA" id="ARBA00022448"/>
    </source>
</evidence>
<dbReference type="RefSeq" id="WP_073147900.1">
    <property type="nucleotide sequence ID" value="NZ_FRAG01000010.1"/>
</dbReference>
<accession>A0A1M6MDB1</accession>
<dbReference type="OrthoDB" id="9804819at2"/>